<feature type="region of interest" description="Disordered" evidence="1">
    <location>
        <begin position="1574"/>
        <end position="1623"/>
    </location>
</feature>
<evidence type="ECO:0000313" key="2">
    <source>
        <dbReference type="EMBL" id="CAG9817162.1"/>
    </source>
</evidence>
<dbReference type="Proteomes" id="UP001153737">
    <property type="component" value="Chromosome 15"/>
</dbReference>
<dbReference type="PANTHER" id="PTHR47018">
    <property type="entry name" value="CXC DOMAIN-CONTAINING PROTEIN-RELATED"/>
    <property type="match status" value="1"/>
</dbReference>
<reference evidence="2" key="1">
    <citation type="submission" date="2022-01" db="EMBL/GenBank/DDBJ databases">
        <authorList>
            <person name="King R."/>
        </authorList>
    </citation>
    <scope>NUCLEOTIDE SEQUENCE</scope>
</reference>
<dbReference type="EMBL" id="OU896721">
    <property type="protein sequence ID" value="CAG9817162.1"/>
    <property type="molecule type" value="Genomic_DNA"/>
</dbReference>
<reference evidence="2" key="2">
    <citation type="submission" date="2022-10" db="EMBL/GenBank/DDBJ databases">
        <authorList>
            <consortium name="ENA_rothamsted_submissions"/>
            <consortium name="culmorum"/>
            <person name="King R."/>
        </authorList>
    </citation>
    <scope>NUCLEOTIDE SEQUENCE</scope>
</reference>
<sequence>MVTGNFIAAAFSIGTYPLRSDNHVTYAKHSWRDRPRRSLPDGVPDGNLKKNGNGRPSLESHESSMVEEPRYHLYCLDQEDRKDPSQNWLCPDCSKKSSSAVTKADFGLILAELRSIKQSQGQLRHEINDKYDLLSVEIAKCSTTLATHGSQIAENSSAIAAVQQHQSLMRSVLDELQTKTVQFEDRITLHAQSYVKSPSLSGQELNERLSRTKNIMMYGLAEKDENHDKTSVTEMLTLLNVTEVPSRMMRVGQIKDNKHRPLKIIFNSNKIATTILRDGGLAHTPEGDIDFGNLNLCNVKTPILRKDAANKEYVDQIKNNMKQSLARIQTDFKSATDVREFEMPPNSKYISNCSSISSVDIEFDDGDSSNSSDDYKKTLEAIDHALNRYENAAQQEFDDASEQFLAREQKNHVDKRDSVGLIQTLNMNEKLEKIAGERNDSFSEKVVLRIKDVDLVAAEGRYHTSCLKRFFARPPSTREKGRPENEDVVAVMNHIFSYIEEHREECQFSVKEILVGYEGNLPTNTTIINKLEKKYGEDMIITAKRKSEPIISFRDTGHKILTKHWYENQEENVIDERLRIVKAAAQIITEDIRSRVYETKQYSASETFLANIESDIPETLKALLHTIITKNKRGEQDKWNAKITAIAHAIIAAARPKSFLSSLQIGLGAFFSRKYGSKDLLKVLSALGFCASYEEIVTFETSALFHPQKTIMNNSFSQFVFDNADVNINTIDGLNTFHTMGGIQCVTPSTTVSSDGKIKRLSNIPRAHTIGQFGNVPLRTFHKTGNNGLTRINIKDVNEINPISSRVSLLSSDFFWLYGKTNGMPTIPGWNGYMEQITSHMIYSKSRLLYLPFVKAPPSNHDTIYTVLLNAAEKCKSLGQSSCFVTFDQPLYIKARDIIASVPESSDLSAVIVRLGGFHLLMSFMGSIGYIMDGSGLRDLFNVVYATASTEKMLTGHAYARALRAHILAHVALAKIVFSAVGFTTEERADMEDALSNIGNPLFLDRIEGEHFEDTIRKFTETLNGLAENGPTAKLWVQYFDMVTLVKQFIQAERTGNWDLHLKTIQRMLPYFHASGHFLYAKSAQLYLQDMLDLRTNMTPMEYSRFVNEGYFTIRRSEKFWCGIWSDMTIEQTLMRSMKSTGGLTHGLGITDSVLAKWILAMPVLAEVSEAIENFCSVSFATSEQHVDARVSRISRDTQDLEKFVDWFSSHNPFPVSLEIMSISTGVQGDVKIDCYRANEVGVLSMAAIVGGNFGDVKFQRKKRVIPLRAVNSSLNIQNEVVPVDPSLIFQRITIAKKTEQDLQQYFHFELAPYPLSLFDEIGMRKTKKSSLYNMFSHVAHPINDADNVVHVIDGGFLLHRVVWYQQETFDNILSKQGKQKFVKLLQKNMNLPRTVGIFKDPNASPDLIEAAGKSFIRALYGASGDTSLNDCRFQCFTKSISKSACNLASLPPTEAAARQHSFRTYHQIQEWYGNKKSPQDWGWKSTRNGLTPIPTLIDAAPQELLSTISCKCKQGCRAACSCRKTGLRCSIICGSCRGQSCTNVDIEEENFDVDDDDVHFEHSAAQDIYLTDSESESSLVDNEGRFDEREITAEPSTSGDIPTQDEPFTRERRTLSKRRRLN</sequence>
<keyword evidence="3" id="KW-1185">Reference proteome</keyword>
<organism evidence="2 3">
    <name type="scientific">Phaedon cochleariae</name>
    <name type="common">Mustard beetle</name>
    <dbReference type="NCBI Taxonomy" id="80249"/>
    <lineage>
        <taxon>Eukaryota</taxon>
        <taxon>Metazoa</taxon>
        <taxon>Ecdysozoa</taxon>
        <taxon>Arthropoda</taxon>
        <taxon>Hexapoda</taxon>
        <taxon>Insecta</taxon>
        <taxon>Pterygota</taxon>
        <taxon>Neoptera</taxon>
        <taxon>Endopterygota</taxon>
        <taxon>Coleoptera</taxon>
        <taxon>Polyphaga</taxon>
        <taxon>Cucujiformia</taxon>
        <taxon>Chrysomeloidea</taxon>
        <taxon>Chrysomelidae</taxon>
        <taxon>Chrysomelinae</taxon>
        <taxon>Chrysomelini</taxon>
        <taxon>Phaedon</taxon>
    </lineage>
</organism>
<feature type="compositionally biased region" description="Basic and acidic residues" evidence="1">
    <location>
        <begin position="30"/>
        <end position="39"/>
    </location>
</feature>
<name>A0A9N9X430_PHACE</name>
<dbReference type="PANTHER" id="PTHR47018:SF3">
    <property type="entry name" value="MYCBP-ASSOCIATED PROTEIN"/>
    <property type="match status" value="1"/>
</dbReference>
<proteinExistence type="predicted"/>
<evidence type="ECO:0000313" key="3">
    <source>
        <dbReference type="Proteomes" id="UP001153737"/>
    </source>
</evidence>
<feature type="region of interest" description="Disordered" evidence="1">
    <location>
        <begin position="29"/>
        <end position="65"/>
    </location>
</feature>
<protein>
    <recommendedName>
        <fullName evidence="4">Tesmin/TSO1-like CXC domain-containing protein</fullName>
    </recommendedName>
</protein>
<evidence type="ECO:0008006" key="4">
    <source>
        <dbReference type="Google" id="ProtNLM"/>
    </source>
</evidence>
<feature type="compositionally biased region" description="Basic and acidic residues" evidence="1">
    <location>
        <begin position="1583"/>
        <end position="1593"/>
    </location>
</feature>
<gene>
    <name evidence="2" type="ORF">PHAECO_LOCUS4912</name>
</gene>
<evidence type="ECO:0000256" key="1">
    <source>
        <dbReference type="SAM" id="MobiDB-lite"/>
    </source>
</evidence>
<dbReference type="OrthoDB" id="6777793at2759"/>
<accession>A0A9N9X430</accession>